<dbReference type="GO" id="GO:0006313">
    <property type="term" value="P:DNA transposition"/>
    <property type="evidence" value="ECO:0007669"/>
    <property type="project" value="InterPro"/>
</dbReference>
<sequence>MAGRKTILATGEIYHVFNRGISSQPTFFDNRDYQRFLNAFIFYQNREPPMKLSLFLTSSYENREKFIQESLAKSDFLVDNISYCLMPTHFHFLLKQLEDGGISRFISNLTNSYTRFLNTKQKRVGPFFQGRFKAVRIETNEQLLHVSRYIHLNPFASFLVKNIEDLNSYIYSSFPEYLGKVKRELCQKDMVLGQYKTKELYYKFVLDQAGYQRELELIKHLILENR</sequence>
<gene>
    <name evidence="2" type="ORF">COT03_00200</name>
</gene>
<accession>A0A2M6YS21</accession>
<feature type="domain" description="Transposase IS200-like" evidence="1">
    <location>
        <begin position="9"/>
        <end position="153"/>
    </location>
</feature>
<dbReference type="SUPFAM" id="SSF143422">
    <property type="entry name" value="Transposase IS200-like"/>
    <property type="match status" value="1"/>
</dbReference>
<name>A0A2M6YS21_9BACT</name>
<evidence type="ECO:0000313" key="2">
    <source>
        <dbReference type="EMBL" id="PIU36320.1"/>
    </source>
</evidence>
<dbReference type="EMBL" id="PEWZ01000014">
    <property type="protein sequence ID" value="PIU36320.1"/>
    <property type="molecule type" value="Genomic_DNA"/>
</dbReference>
<protein>
    <recommendedName>
        <fullName evidence="1">Transposase IS200-like domain-containing protein</fullName>
    </recommendedName>
</protein>
<dbReference type="GO" id="GO:0003677">
    <property type="term" value="F:DNA binding"/>
    <property type="evidence" value="ECO:0007669"/>
    <property type="project" value="InterPro"/>
</dbReference>
<dbReference type="SMART" id="SM01321">
    <property type="entry name" value="Y1_Tnp"/>
    <property type="match status" value="1"/>
</dbReference>
<reference evidence="3" key="1">
    <citation type="submission" date="2017-09" db="EMBL/GenBank/DDBJ databases">
        <title>Depth-based differentiation of microbial function through sediment-hosted aquifers and enrichment of novel symbionts in the deep terrestrial subsurface.</title>
        <authorList>
            <person name="Probst A.J."/>
            <person name="Ladd B."/>
            <person name="Jarett J.K."/>
            <person name="Geller-Mcgrath D.E."/>
            <person name="Sieber C.M.K."/>
            <person name="Emerson J.B."/>
            <person name="Anantharaman K."/>
            <person name="Thomas B.C."/>
            <person name="Malmstrom R."/>
            <person name="Stieglmeier M."/>
            <person name="Klingl A."/>
            <person name="Woyke T."/>
            <person name="Ryan C.M."/>
            <person name="Banfield J.F."/>
        </authorList>
    </citation>
    <scope>NUCLEOTIDE SEQUENCE [LARGE SCALE GENOMIC DNA]</scope>
</reference>
<dbReference type="Proteomes" id="UP000229502">
    <property type="component" value="Unassembled WGS sequence"/>
</dbReference>
<dbReference type="PANTHER" id="PTHR34322:SF2">
    <property type="entry name" value="TRANSPOSASE IS200-LIKE DOMAIN-CONTAINING PROTEIN"/>
    <property type="match status" value="1"/>
</dbReference>
<evidence type="ECO:0000259" key="1">
    <source>
        <dbReference type="SMART" id="SM01321"/>
    </source>
</evidence>
<dbReference type="InterPro" id="IPR002686">
    <property type="entry name" value="Transposase_17"/>
</dbReference>
<comment type="caution">
    <text evidence="2">The sequence shown here is derived from an EMBL/GenBank/DDBJ whole genome shotgun (WGS) entry which is preliminary data.</text>
</comment>
<dbReference type="PANTHER" id="PTHR34322">
    <property type="entry name" value="TRANSPOSASE, Y1_TNP DOMAIN-CONTAINING"/>
    <property type="match status" value="1"/>
</dbReference>
<dbReference type="InterPro" id="IPR036515">
    <property type="entry name" value="Transposase_17_sf"/>
</dbReference>
<proteinExistence type="predicted"/>
<organism evidence="2 3">
    <name type="scientific">Candidatus Shapirobacteria bacterium CG07_land_8_20_14_0_80_39_18</name>
    <dbReference type="NCBI Taxonomy" id="1974882"/>
    <lineage>
        <taxon>Bacteria</taxon>
        <taxon>Candidatus Shapironibacteriota</taxon>
    </lineage>
</organism>
<dbReference type="Pfam" id="PF01797">
    <property type="entry name" value="Y1_Tnp"/>
    <property type="match status" value="1"/>
</dbReference>
<dbReference type="Gene3D" id="3.30.70.1290">
    <property type="entry name" value="Transposase IS200-like"/>
    <property type="match status" value="1"/>
</dbReference>
<evidence type="ECO:0000313" key="3">
    <source>
        <dbReference type="Proteomes" id="UP000229502"/>
    </source>
</evidence>
<dbReference type="GO" id="GO:0004803">
    <property type="term" value="F:transposase activity"/>
    <property type="evidence" value="ECO:0007669"/>
    <property type="project" value="InterPro"/>
</dbReference>
<dbReference type="AlphaFoldDB" id="A0A2M6YS21"/>